<evidence type="ECO:0008006" key="3">
    <source>
        <dbReference type="Google" id="ProtNLM"/>
    </source>
</evidence>
<dbReference type="AlphaFoldDB" id="A0A0G1A612"/>
<sequence length="176" mass="18953">MKDLIGLFALLVGVMLLAAWLGKSDNLSNFIASQTAKKTVQEASPTPSSVPFSPMRVGNYNLNVETVQTPVERQVGLSKHTGLNPDTGMLFSFGKTSVRTSMWMKGMSFPLDIIWVKDNKVTQINAGVPIVAEGTPDNKIPLYVPNQPIDYVLEVAAGTAKLKGIKVGDPVILPSI</sequence>
<evidence type="ECO:0000313" key="1">
    <source>
        <dbReference type="EMBL" id="KKS56440.1"/>
    </source>
</evidence>
<protein>
    <recommendedName>
        <fullName evidence="3">DUF192 domain-containing protein</fullName>
    </recommendedName>
</protein>
<name>A0A0G1A612_9BACT</name>
<gene>
    <name evidence="1" type="ORF">UV20_C0012G0016</name>
</gene>
<dbReference type="EMBL" id="LCDO01000012">
    <property type="protein sequence ID" value="KKS56440.1"/>
    <property type="molecule type" value="Genomic_DNA"/>
</dbReference>
<reference evidence="1 2" key="1">
    <citation type="journal article" date="2015" name="Nature">
        <title>rRNA introns, odd ribosomes, and small enigmatic genomes across a large radiation of phyla.</title>
        <authorList>
            <person name="Brown C.T."/>
            <person name="Hug L.A."/>
            <person name="Thomas B.C."/>
            <person name="Sharon I."/>
            <person name="Castelle C.J."/>
            <person name="Singh A."/>
            <person name="Wilkins M.J."/>
            <person name="Williams K.H."/>
            <person name="Banfield J.F."/>
        </authorList>
    </citation>
    <scope>NUCLEOTIDE SEQUENCE [LARGE SCALE GENOMIC DNA]</scope>
</reference>
<dbReference type="InterPro" id="IPR038695">
    <property type="entry name" value="Saro_0823-like_sf"/>
</dbReference>
<dbReference type="Proteomes" id="UP000034837">
    <property type="component" value="Unassembled WGS sequence"/>
</dbReference>
<accession>A0A0G1A612</accession>
<dbReference type="PANTHER" id="PTHR37953:SF1">
    <property type="entry name" value="UPF0127 PROTEIN MJ1496"/>
    <property type="match status" value="1"/>
</dbReference>
<dbReference type="Gene3D" id="2.60.120.1140">
    <property type="entry name" value="Protein of unknown function DUF192"/>
    <property type="match status" value="1"/>
</dbReference>
<dbReference type="PANTHER" id="PTHR37953">
    <property type="entry name" value="UPF0127 PROTEIN MJ1496"/>
    <property type="match status" value="1"/>
</dbReference>
<organism evidence="1 2">
    <name type="scientific">Candidatus Magasanikbacteria bacterium GW2011_GWA2_42_32</name>
    <dbReference type="NCBI Taxonomy" id="1619039"/>
    <lineage>
        <taxon>Bacteria</taxon>
        <taxon>Candidatus Magasanikiibacteriota</taxon>
    </lineage>
</organism>
<proteinExistence type="predicted"/>
<dbReference type="Pfam" id="PF02643">
    <property type="entry name" value="DUF192"/>
    <property type="match status" value="1"/>
</dbReference>
<evidence type="ECO:0000313" key="2">
    <source>
        <dbReference type="Proteomes" id="UP000034837"/>
    </source>
</evidence>
<dbReference type="InterPro" id="IPR003795">
    <property type="entry name" value="DUF192"/>
</dbReference>
<comment type="caution">
    <text evidence="1">The sequence shown here is derived from an EMBL/GenBank/DDBJ whole genome shotgun (WGS) entry which is preliminary data.</text>
</comment>